<name>A0A8S0U7N3_OLEEU</name>
<evidence type="ECO:0000256" key="1">
    <source>
        <dbReference type="SAM" id="MobiDB-lite"/>
    </source>
</evidence>
<comment type="caution">
    <text evidence="2">The sequence shown here is derived from an EMBL/GenBank/DDBJ whole genome shotgun (WGS) entry which is preliminary data.</text>
</comment>
<gene>
    <name evidence="2" type="ORF">OLEA9_A063071</name>
</gene>
<dbReference type="EMBL" id="CACTIH010007476">
    <property type="protein sequence ID" value="CAA3014278.1"/>
    <property type="molecule type" value="Genomic_DNA"/>
</dbReference>
<feature type="region of interest" description="Disordered" evidence="1">
    <location>
        <begin position="32"/>
        <end position="62"/>
    </location>
</feature>
<reference evidence="2 3" key="1">
    <citation type="submission" date="2019-12" db="EMBL/GenBank/DDBJ databases">
        <authorList>
            <person name="Alioto T."/>
            <person name="Alioto T."/>
            <person name="Gomez Garrido J."/>
        </authorList>
    </citation>
    <scope>NUCLEOTIDE SEQUENCE [LARGE SCALE GENOMIC DNA]</scope>
</reference>
<dbReference type="AlphaFoldDB" id="A0A8S0U7N3"/>
<dbReference type="Proteomes" id="UP000594638">
    <property type="component" value="Unassembled WGS sequence"/>
</dbReference>
<sequence length="62" mass="6963">MRVACDEILKRIVELHSQVDLAIIREELFPVEPSTPTNDVVKDSAEELEEGQVEPQQDNATS</sequence>
<keyword evidence="3" id="KW-1185">Reference proteome</keyword>
<organism evidence="2 3">
    <name type="scientific">Olea europaea subsp. europaea</name>
    <dbReference type="NCBI Taxonomy" id="158383"/>
    <lineage>
        <taxon>Eukaryota</taxon>
        <taxon>Viridiplantae</taxon>
        <taxon>Streptophyta</taxon>
        <taxon>Embryophyta</taxon>
        <taxon>Tracheophyta</taxon>
        <taxon>Spermatophyta</taxon>
        <taxon>Magnoliopsida</taxon>
        <taxon>eudicotyledons</taxon>
        <taxon>Gunneridae</taxon>
        <taxon>Pentapetalae</taxon>
        <taxon>asterids</taxon>
        <taxon>lamiids</taxon>
        <taxon>Lamiales</taxon>
        <taxon>Oleaceae</taxon>
        <taxon>Oleeae</taxon>
        <taxon>Olea</taxon>
    </lineage>
</organism>
<protein>
    <submittedName>
        <fullName evidence="2">Uncharacterized protein</fullName>
    </submittedName>
</protein>
<evidence type="ECO:0000313" key="3">
    <source>
        <dbReference type="Proteomes" id="UP000594638"/>
    </source>
</evidence>
<evidence type="ECO:0000313" key="2">
    <source>
        <dbReference type="EMBL" id="CAA3014278.1"/>
    </source>
</evidence>
<accession>A0A8S0U7N3</accession>
<dbReference type="Gramene" id="OE9A063071T1">
    <property type="protein sequence ID" value="OE9A063071C1"/>
    <property type="gene ID" value="OE9A063071"/>
</dbReference>
<proteinExistence type="predicted"/>